<feature type="region of interest" description="Disordered" evidence="1">
    <location>
        <begin position="27"/>
        <end position="54"/>
    </location>
</feature>
<dbReference type="EMBL" id="JACEEZ010006804">
    <property type="protein sequence ID" value="KAG0724514.1"/>
    <property type="molecule type" value="Genomic_DNA"/>
</dbReference>
<reference evidence="2" key="1">
    <citation type="submission" date="2020-07" db="EMBL/GenBank/DDBJ databases">
        <title>The High-quality genome of the commercially important snow crab, Chionoecetes opilio.</title>
        <authorList>
            <person name="Jeong J.-H."/>
            <person name="Ryu S."/>
        </authorList>
    </citation>
    <scope>NUCLEOTIDE SEQUENCE</scope>
    <source>
        <strain evidence="2">MADBK_172401_WGS</strain>
        <tissue evidence="2">Digestive gland</tissue>
    </source>
</reference>
<keyword evidence="3" id="KW-1185">Reference proteome</keyword>
<comment type="caution">
    <text evidence="2">The sequence shown here is derived from an EMBL/GenBank/DDBJ whole genome shotgun (WGS) entry which is preliminary data.</text>
</comment>
<name>A0A8J4YJH5_CHIOP</name>
<evidence type="ECO:0000313" key="3">
    <source>
        <dbReference type="Proteomes" id="UP000770661"/>
    </source>
</evidence>
<evidence type="ECO:0000313" key="2">
    <source>
        <dbReference type="EMBL" id="KAG0724514.1"/>
    </source>
</evidence>
<feature type="region of interest" description="Disordered" evidence="1">
    <location>
        <begin position="85"/>
        <end position="104"/>
    </location>
</feature>
<dbReference type="Proteomes" id="UP000770661">
    <property type="component" value="Unassembled WGS sequence"/>
</dbReference>
<evidence type="ECO:0000256" key="1">
    <source>
        <dbReference type="SAM" id="MobiDB-lite"/>
    </source>
</evidence>
<protein>
    <submittedName>
        <fullName evidence="2">Uncharacterized protein</fullName>
    </submittedName>
</protein>
<feature type="compositionally biased region" description="Polar residues" evidence="1">
    <location>
        <begin position="27"/>
        <end position="39"/>
    </location>
</feature>
<sequence>MSGPTHPTSCGTYEHRRRAAWGHHAVTSTLPRQGSQKASPAQLITGRPAAGRHTFGTRPLYEGERAMGVTAGGAQRSMARSGDVQLPGMTKTAHNLQPLNDPYY</sequence>
<proteinExistence type="predicted"/>
<dbReference type="AlphaFoldDB" id="A0A8J4YJH5"/>
<gene>
    <name evidence="2" type="ORF">GWK47_005044</name>
</gene>
<organism evidence="2 3">
    <name type="scientific">Chionoecetes opilio</name>
    <name type="common">Atlantic snow crab</name>
    <name type="synonym">Cancer opilio</name>
    <dbReference type="NCBI Taxonomy" id="41210"/>
    <lineage>
        <taxon>Eukaryota</taxon>
        <taxon>Metazoa</taxon>
        <taxon>Ecdysozoa</taxon>
        <taxon>Arthropoda</taxon>
        <taxon>Crustacea</taxon>
        <taxon>Multicrustacea</taxon>
        <taxon>Malacostraca</taxon>
        <taxon>Eumalacostraca</taxon>
        <taxon>Eucarida</taxon>
        <taxon>Decapoda</taxon>
        <taxon>Pleocyemata</taxon>
        <taxon>Brachyura</taxon>
        <taxon>Eubrachyura</taxon>
        <taxon>Majoidea</taxon>
        <taxon>Majidae</taxon>
        <taxon>Chionoecetes</taxon>
    </lineage>
</organism>
<accession>A0A8J4YJH5</accession>